<dbReference type="GO" id="GO:0016430">
    <property type="term" value="F:tRNA (adenine-N6)-methyltransferase activity"/>
    <property type="evidence" value="ECO:0007669"/>
    <property type="project" value="UniProtKB-UniRule"/>
</dbReference>
<keyword evidence="2 6" id="KW-0489">Methyltransferase</keyword>
<evidence type="ECO:0000313" key="8">
    <source>
        <dbReference type="EMBL" id="PSW04221.1"/>
    </source>
</evidence>
<proteinExistence type="inferred from homology"/>
<accession>A0A2T3MWA8</accession>
<dbReference type="GO" id="GO:0005737">
    <property type="term" value="C:cytoplasm"/>
    <property type="evidence" value="ECO:0007669"/>
    <property type="project" value="UniProtKB-SubCell"/>
</dbReference>
<dbReference type="EMBL" id="PYMC01000010">
    <property type="protein sequence ID" value="PSW04221.1"/>
    <property type="molecule type" value="Genomic_DNA"/>
</dbReference>
<dbReference type="HAMAP" id="MF_01872">
    <property type="entry name" value="tRNA_methyltr_YfiC"/>
    <property type="match status" value="1"/>
</dbReference>
<dbReference type="PANTHER" id="PTHR47739:SF1">
    <property type="entry name" value="TRNA1(VAL) (ADENINE(37)-N6)-METHYLTRANSFERASE"/>
    <property type="match status" value="1"/>
</dbReference>
<dbReference type="GO" id="GO:0003676">
    <property type="term" value="F:nucleic acid binding"/>
    <property type="evidence" value="ECO:0007669"/>
    <property type="project" value="InterPro"/>
</dbReference>
<keyword evidence="1 6" id="KW-0963">Cytoplasm</keyword>
<protein>
    <recommendedName>
        <fullName evidence="6">tRNA1(Val) (adenine(37)-N6)-methyltransferase</fullName>
        <ecNumber evidence="6">2.1.1.223</ecNumber>
    </recommendedName>
    <alternativeName>
        <fullName evidence="6">tRNA m6A37 methyltransferase</fullName>
    </alternativeName>
</protein>
<dbReference type="InterPro" id="IPR007848">
    <property type="entry name" value="Small_mtfrase_dom"/>
</dbReference>
<keyword evidence="5 6" id="KW-0819">tRNA processing</keyword>
<dbReference type="PRINTS" id="PR00507">
    <property type="entry name" value="N12N6MTFRASE"/>
</dbReference>
<dbReference type="Pfam" id="PF05175">
    <property type="entry name" value="MTS"/>
    <property type="match status" value="1"/>
</dbReference>
<dbReference type="EC" id="2.1.1.223" evidence="6"/>
<dbReference type="OrthoDB" id="5383291at2"/>
<reference evidence="8 9" key="1">
    <citation type="submission" date="2018-03" db="EMBL/GenBank/DDBJ databases">
        <title>Whole genome sequencing of Histamine producing bacteria.</title>
        <authorList>
            <person name="Butler K."/>
        </authorList>
    </citation>
    <scope>NUCLEOTIDE SEQUENCE [LARGE SCALE GENOMIC DNA]</scope>
    <source>
        <strain evidence="8 9">DSM 16190</strain>
    </source>
</reference>
<dbReference type="InterPro" id="IPR002052">
    <property type="entry name" value="DNA_methylase_N6_adenine_CS"/>
</dbReference>
<evidence type="ECO:0000256" key="6">
    <source>
        <dbReference type="HAMAP-Rule" id="MF_01872"/>
    </source>
</evidence>
<evidence type="ECO:0000259" key="7">
    <source>
        <dbReference type="Pfam" id="PF05175"/>
    </source>
</evidence>
<evidence type="ECO:0000313" key="9">
    <source>
        <dbReference type="Proteomes" id="UP000240904"/>
    </source>
</evidence>
<gene>
    <name evidence="8" type="ORF">C9I89_14690</name>
</gene>
<dbReference type="Proteomes" id="UP000240904">
    <property type="component" value="Unassembled WGS sequence"/>
</dbReference>
<evidence type="ECO:0000256" key="4">
    <source>
        <dbReference type="ARBA" id="ARBA00022691"/>
    </source>
</evidence>
<organism evidence="8 9">
    <name type="scientific">Photobacterium lipolyticum</name>
    <dbReference type="NCBI Taxonomy" id="266810"/>
    <lineage>
        <taxon>Bacteria</taxon>
        <taxon>Pseudomonadati</taxon>
        <taxon>Pseudomonadota</taxon>
        <taxon>Gammaproteobacteria</taxon>
        <taxon>Vibrionales</taxon>
        <taxon>Vibrionaceae</taxon>
        <taxon>Photobacterium</taxon>
    </lineage>
</organism>
<evidence type="ECO:0000256" key="5">
    <source>
        <dbReference type="ARBA" id="ARBA00022694"/>
    </source>
</evidence>
<dbReference type="InterPro" id="IPR029063">
    <property type="entry name" value="SAM-dependent_MTases_sf"/>
</dbReference>
<sequence length="245" mass="26731">MAKGFTFKQFHVDDDGCGMPVSTDGVLLGAWAELPLQGQIVDIGTGSGLLALMAAQRTAATPCTISAIELDTAAAKAARHNFAASPWSDRLHCIQQDIVQWMATQPAHCVDTIICNPPYFNAGLQADCQARATARHTDNLTHDVLLTVILHLLTAKGSASLILPEYEGRQLLQSAPEYGLHCQRLCIVKSTEKKPASRLLITLSPVKCARAISEEIDKEEQLCIHENGQYSSEFIALTRDFYLKL</sequence>
<dbReference type="RefSeq" id="WP_107284094.1">
    <property type="nucleotide sequence ID" value="NZ_PYMC01000010.1"/>
</dbReference>
<keyword evidence="4 6" id="KW-0949">S-adenosyl-L-methionine</keyword>
<dbReference type="PROSITE" id="PS00092">
    <property type="entry name" value="N6_MTASE"/>
    <property type="match status" value="1"/>
</dbReference>
<dbReference type="PANTHER" id="PTHR47739">
    <property type="entry name" value="TRNA1(VAL) (ADENINE(37)-N6)-METHYLTRANSFERASE"/>
    <property type="match status" value="1"/>
</dbReference>
<dbReference type="InterPro" id="IPR050210">
    <property type="entry name" value="tRNA_Adenine-N(6)_MTase"/>
</dbReference>
<dbReference type="CDD" id="cd02440">
    <property type="entry name" value="AdoMet_MTases"/>
    <property type="match status" value="1"/>
</dbReference>
<comment type="caution">
    <text evidence="8">The sequence shown here is derived from an EMBL/GenBank/DDBJ whole genome shotgun (WGS) entry which is preliminary data.</text>
</comment>
<evidence type="ECO:0000256" key="3">
    <source>
        <dbReference type="ARBA" id="ARBA00022679"/>
    </source>
</evidence>
<comment type="catalytic activity">
    <reaction evidence="6">
        <text>adenosine(37) in tRNA1(Val) + S-adenosyl-L-methionine = N(6)-methyladenosine(37) in tRNA1(Val) + S-adenosyl-L-homocysteine + H(+)</text>
        <dbReference type="Rhea" id="RHEA:43160"/>
        <dbReference type="Rhea" id="RHEA-COMP:10369"/>
        <dbReference type="Rhea" id="RHEA-COMP:10370"/>
        <dbReference type="ChEBI" id="CHEBI:15378"/>
        <dbReference type="ChEBI" id="CHEBI:57856"/>
        <dbReference type="ChEBI" id="CHEBI:59789"/>
        <dbReference type="ChEBI" id="CHEBI:74411"/>
        <dbReference type="ChEBI" id="CHEBI:74449"/>
        <dbReference type="EC" id="2.1.1.223"/>
    </reaction>
</comment>
<dbReference type="InterPro" id="IPR022882">
    <property type="entry name" value="tRNA_adenine-N6_MeTrfase"/>
</dbReference>
<evidence type="ECO:0000256" key="2">
    <source>
        <dbReference type="ARBA" id="ARBA00022603"/>
    </source>
</evidence>
<dbReference type="SUPFAM" id="SSF53335">
    <property type="entry name" value="S-adenosyl-L-methionine-dependent methyltransferases"/>
    <property type="match status" value="1"/>
</dbReference>
<dbReference type="GO" id="GO:0032259">
    <property type="term" value="P:methylation"/>
    <property type="evidence" value="ECO:0007669"/>
    <property type="project" value="UniProtKB-KW"/>
</dbReference>
<keyword evidence="9" id="KW-1185">Reference proteome</keyword>
<keyword evidence="3 6" id="KW-0808">Transferase</keyword>
<evidence type="ECO:0000256" key="1">
    <source>
        <dbReference type="ARBA" id="ARBA00022490"/>
    </source>
</evidence>
<dbReference type="GO" id="GO:0008033">
    <property type="term" value="P:tRNA processing"/>
    <property type="evidence" value="ECO:0007669"/>
    <property type="project" value="UniProtKB-UniRule"/>
</dbReference>
<comment type="similarity">
    <text evidence="6">Belongs to the methyltransferase superfamily. tRNA (adenine-N(6)-)-methyltransferase family.</text>
</comment>
<dbReference type="AlphaFoldDB" id="A0A2T3MWA8"/>
<feature type="domain" description="Methyltransferase small" evidence="7">
    <location>
        <begin position="36"/>
        <end position="126"/>
    </location>
</feature>
<comment type="function">
    <text evidence="6">Specifically methylates the adenine in position 37 of tRNA(1)(Val) (anticodon cmo5UAC).</text>
</comment>
<comment type="subcellular location">
    <subcellularLocation>
        <location evidence="6">Cytoplasm</location>
    </subcellularLocation>
</comment>
<name>A0A2T3MWA8_9GAMM</name>
<dbReference type="Gene3D" id="3.40.50.150">
    <property type="entry name" value="Vaccinia Virus protein VP39"/>
    <property type="match status" value="1"/>
</dbReference>